<evidence type="ECO:0000313" key="1">
    <source>
        <dbReference type="Proteomes" id="UP001515500"/>
    </source>
</evidence>
<dbReference type="PANTHER" id="PTHR31170">
    <property type="entry name" value="BNAC04G53230D PROTEIN"/>
    <property type="match status" value="1"/>
</dbReference>
<dbReference type="GeneID" id="120275375"/>
<reference evidence="2" key="1">
    <citation type="submission" date="2025-08" db="UniProtKB">
        <authorList>
            <consortium name="RefSeq"/>
        </authorList>
    </citation>
    <scope>IDENTIFICATION</scope>
</reference>
<organism evidence="1 2">
    <name type="scientific">Dioscorea cayennensis subsp. rotundata</name>
    <name type="common">White Guinea yam</name>
    <name type="synonym">Dioscorea rotundata</name>
    <dbReference type="NCBI Taxonomy" id="55577"/>
    <lineage>
        <taxon>Eukaryota</taxon>
        <taxon>Viridiplantae</taxon>
        <taxon>Streptophyta</taxon>
        <taxon>Embryophyta</taxon>
        <taxon>Tracheophyta</taxon>
        <taxon>Spermatophyta</taxon>
        <taxon>Magnoliopsida</taxon>
        <taxon>Liliopsida</taxon>
        <taxon>Dioscoreales</taxon>
        <taxon>Dioscoreaceae</taxon>
        <taxon>Dioscorea</taxon>
    </lineage>
</organism>
<gene>
    <name evidence="2" type="primary">LOC120275375</name>
</gene>
<proteinExistence type="predicted"/>
<name>A0AB40CDJ1_DIOCR</name>
<dbReference type="Proteomes" id="UP001515500">
    <property type="component" value="Chromosome 14"/>
</dbReference>
<dbReference type="RefSeq" id="XP_039137856.1">
    <property type="nucleotide sequence ID" value="XM_039281922.1"/>
</dbReference>
<sequence>MENAESSFSSLLSDIQMAIEAATKESKLREQQDQSCVMRVPWRNTKCMNDYEPQMVSLGPYHHGKRNLQAFEDYKWEALVHFIRRSEIQADEFVKVVRQDAALLMKCYDKLEKKWSSSSQDFVKLMLTDGCFILEIVRLAFEYNKEGYPPDQEPFLGPDINWLHKIILIREDMLLLENQLPFRLLYSLLTVLHKSSPNKSNLERDAKRVLRFIHWDNPLKMVGVDDLKTALHPTGLPLFQHESQVSRRIAAARRLRITDYKNGT</sequence>
<protein>
    <submittedName>
        <fullName evidence="2">UPF0481 protein At3g47200-like</fullName>
    </submittedName>
</protein>
<accession>A0AB40CDJ1</accession>
<dbReference type="Pfam" id="PF03140">
    <property type="entry name" value="DUF247"/>
    <property type="match status" value="1"/>
</dbReference>
<dbReference type="AlphaFoldDB" id="A0AB40CDJ1"/>
<dbReference type="InterPro" id="IPR004158">
    <property type="entry name" value="DUF247_pln"/>
</dbReference>
<keyword evidence="1" id="KW-1185">Reference proteome</keyword>
<evidence type="ECO:0000313" key="2">
    <source>
        <dbReference type="RefSeq" id="XP_039137856.1"/>
    </source>
</evidence>